<gene>
    <name evidence="2" type="ORF">rCG_62011</name>
</gene>
<protein>
    <submittedName>
        <fullName evidence="2">RCG62011</fullName>
    </submittedName>
</protein>
<sequence>MPPNYLKYVYSLYCNLKDIVLSQVGIILILTILCKVQAKHLAICKEIKEE</sequence>
<dbReference type="EMBL" id="CH473947">
    <property type="protein sequence ID" value="EDM03248.1"/>
    <property type="molecule type" value="Genomic_DNA"/>
</dbReference>
<reference evidence="3" key="1">
    <citation type="submission" date="2005-09" db="EMBL/GenBank/DDBJ databases">
        <authorList>
            <person name="Mural R.J."/>
            <person name="Li P.W."/>
            <person name="Adams M.D."/>
            <person name="Amanatides P.G."/>
            <person name="Baden-Tillson H."/>
            <person name="Barnstead M."/>
            <person name="Chin S.H."/>
            <person name="Dew I."/>
            <person name="Evans C.A."/>
            <person name="Ferriera S."/>
            <person name="Flanigan M."/>
            <person name="Fosler C."/>
            <person name="Glodek A."/>
            <person name="Gu Z."/>
            <person name="Holt R.A."/>
            <person name="Jennings D."/>
            <person name="Kraft C.L."/>
            <person name="Lu F."/>
            <person name="Nguyen T."/>
            <person name="Nusskern D.R."/>
            <person name="Pfannkoch C.M."/>
            <person name="Sitter C."/>
            <person name="Sutton G.G."/>
            <person name="Venter J.C."/>
            <person name="Wang Z."/>
            <person name="Woodage T."/>
            <person name="Zheng X.H."/>
            <person name="Zhong F."/>
        </authorList>
    </citation>
    <scope>NUCLEOTIDE SEQUENCE [LARGE SCALE GENOMIC DNA]</scope>
    <source>
        <strain>BN</strain>
        <strain evidence="3">Sprague-Dawley</strain>
    </source>
</reference>
<feature type="transmembrane region" description="Helical" evidence="1">
    <location>
        <begin position="20"/>
        <end position="38"/>
    </location>
</feature>
<name>A6HB43_RAT</name>
<keyword evidence="1" id="KW-0812">Transmembrane</keyword>
<keyword evidence="1" id="KW-0472">Membrane</keyword>
<evidence type="ECO:0000313" key="3">
    <source>
        <dbReference type="Proteomes" id="UP000234681"/>
    </source>
</evidence>
<accession>A6HB43</accession>
<proteinExistence type="predicted"/>
<keyword evidence="1" id="KW-1133">Transmembrane helix</keyword>
<evidence type="ECO:0000313" key="2">
    <source>
        <dbReference type="EMBL" id="EDM03248.1"/>
    </source>
</evidence>
<dbReference type="Proteomes" id="UP000234681">
    <property type="component" value="Chromosome 6"/>
</dbReference>
<evidence type="ECO:0000256" key="1">
    <source>
        <dbReference type="SAM" id="Phobius"/>
    </source>
</evidence>
<dbReference type="AlphaFoldDB" id="A6HB43"/>
<organism evidence="2 3">
    <name type="scientific">Rattus norvegicus</name>
    <name type="common">Rat</name>
    <dbReference type="NCBI Taxonomy" id="10116"/>
    <lineage>
        <taxon>Eukaryota</taxon>
        <taxon>Metazoa</taxon>
        <taxon>Chordata</taxon>
        <taxon>Craniata</taxon>
        <taxon>Vertebrata</taxon>
        <taxon>Euteleostomi</taxon>
        <taxon>Mammalia</taxon>
        <taxon>Eutheria</taxon>
        <taxon>Euarchontoglires</taxon>
        <taxon>Glires</taxon>
        <taxon>Rodentia</taxon>
        <taxon>Myomorpha</taxon>
        <taxon>Muroidea</taxon>
        <taxon>Muridae</taxon>
        <taxon>Murinae</taxon>
        <taxon>Rattus</taxon>
    </lineage>
</organism>